<dbReference type="SUPFAM" id="SSF54593">
    <property type="entry name" value="Glyoxalase/Bleomycin resistance protein/Dihydroxybiphenyl dioxygenase"/>
    <property type="match status" value="1"/>
</dbReference>
<dbReference type="InterPro" id="IPR029068">
    <property type="entry name" value="Glyas_Bleomycin-R_OHBP_Dase"/>
</dbReference>
<feature type="domain" description="Glyoxalase/fosfomycin resistance/dioxygenase" evidence="1">
    <location>
        <begin position="5"/>
        <end position="117"/>
    </location>
</feature>
<gene>
    <name evidence="2" type="ORF">SNE35_08490</name>
</gene>
<reference evidence="2 3" key="1">
    <citation type="submission" date="2023-11" db="EMBL/GenBank/DDBJ databases">
        <title>Paucibacter sp. nov., isolated from fresh soil in Korea.</title>
        <authorList>
            <person name="Le N.T.T."/>
        </authorList>
    </citation>
    <scope>NUCLEOTIDE SEQUENCE [LARGE SCALE GENOMIC DNA]</scope>
    <source>
        <strain evidence="2 3">R3-3</strain>
    </source>
</reference>
<dbReference type="PANTHER" id="PTHR33993:SF2">
    <property type="entry name" value="VOC DOMAIN-CONTAINING PROTEIN"/>
    <property type="match status" value="1"/>
</dbReference>
<dbReference type="CDD" id="cd07247">
    <property type="entry name" value="SgaA_N_like"/>
    <property type="match status" value="1"/>
</dbReference>
<organism evidence="2 3">
    <name type="scientific">Roseateles agri</name>
    <dbReference type="NCBI Taxonomy" id="3098619"/>
    <lineage>
        <taxon>Bacteria</taxon>
        <taxon>Pseudomonadati</taxon>
        <taxon>Pseudomonadota</taxon>
        <taxon>Betaproteobacteria</taxon>
        <taxon>Burkholderiales</taxon>
        <taxon>Sphaerotilaceae</taxon>
        <taxon>Roseateles</taxon>
    </lineage>
</organism>
<evidence type="ECO:0000259" key="1">
    <source>
        <dbReference type="Pfam" id="PF00903"/>
    </source>
</evidence>
<evidence type="ECO:0000313" key="3">
    <source>
        <dbReference type="Proteomes" id="UP001285263"/>
    </source>
</evidence>
<name>A0ABU5DE34_9BURK</name>
<dbReference type="EMBL" id="JAXCLA010000003">
    <property type="protein sequence ID" value="MDY0744542.1"/>
    <property type="molecule type" value="Genomic_DNA"/>
</dbReference>
<sequence length="123" mass="13204">MSHRFVWIDIPVLDLDRAVAFYSAVFGEPVRIETGPGFRFGLIPHSGDDVAGCLYVPSDDNKPCPNGALVYLNADGRMAQAEAAVAAHGGKVLQPSHKIGPHGWRSVVLDSEGNRIALHSMTP</sequence>
<dbReference type="Gene3D" id="3.10.180.10">
    <property type="entry name" value="2,3-Dihydroxybiphenyl 1,2-Dioxygenase, domain 1"/>
    <property type="match status" value="1"/>
</dbReference>
<dbReference type="Proteomes" id="UP001285263">
    <property type="component" value="Unassembled WGS sequence"/>
</dbReference>
<keyword evidence="3" id="KW-1185">Reference proteome</keyword>
<dbReference type="InterPro" id="IPR004360">
    <property type="entry name" value="Glyas_Fos-R_dOase_dom"/>
</dbReference>
<dbReference type="PANTHER" id="PTHR33993">
    <property type="entry name" value="GLYOXALASE-RELATED"/>
    <property type="match status" value="1"/>
</dbReference>
<evidence type="ECO:0000313" key="2">
    <source>
        <dbReference type="EMBL" id="MDY0744542.1"/>
    </source>
</evidence>
<accession>A0ABU5DE34</accession>
<dbReference type="Pfam" id="PF00903">
    <property type="entry name" value="Glyoxalase"/>
    <property type="match status" value="1"/>
</dbReference>
<dbReference type="InterPro" id="IPR052164">
    <property type="entry name" value="Anthracycline_SecMetBiosynth"/>
</dbReference>
<comment type="caution">
    <text evidence="2">The sequence shown here is derived from an EMBL/GenBank/DDBJ whole genome shotgun (WGS) entry which is preliminary data.</text>
</comment>
<dbReference type="RefSeq" id="WP_320422460.1">
    <property type="nucleotide sequence ID" value="NZ_JAXCLA010000003.1"/>
</dbReference>
<protein>
    <submittedName>
        <fullName evidence="2">VOC family protein</fullName>
    </submittedName>
</protein>
<proteinExistence type="predicted"/>